<gene>
    <name evidence="1" type="ORF">S01H4_35289</name>
</gene>
<protein>
    <recommendedName>
        <fullName evidence="2">Glycosyl transferase family 1 domain-containing protein</fullName>
    </recommendedName>
</protein>
<feature type="non-terminal residue" evidence="1">
    <location>
        <position position="61"/>
    </location>
</feature>
<sequence>MLFEAIKEVKAELIIIGDGELMPLCKKVSVETAGRVKILGYQDRQSVFYNMRSYDCLILPS</sequence>
<accession>X1A5W9</accession>
<dbReference type="SUPFAM" id="SSF53756">
    <property type="entry name" value="UDP-Glycosyltransferase/glycogen phosphorylase"/>
    <property type="match status" value="1"/>
</dbReference>
<dbReference type="AlphaFoldDB" id="X1A5W9"/>
<reference evidence="1" key="1">
    <citation type="journal article" date="2014" name="Front. Microbiol.">
        <title>High frequency of phylogenetically diverse reductive dehalogenase-homologous genes in deep subseafloor sedimentary metagenomes.</title>
        <authorList>
            <person name="Kawai M."/>
            <person name="Futagami T."/>
            <person name="Toyoda A."/>
            <person name="Takaki Y."/>
            <person name="Nishi S."/>
            <person name="Hori S."/>
            <person name="Arai W."/>
            <person name="Tsubouchi T."/>
            <person name="Morono Y."/>
            <person name="Uchiyama I."/>
            <person name="Ito T."/>
            <person name="Fujiyama A."/>
            <person name="Inagaki F."/>
            <person name="Takami H."/>
        </authorList>
    </citation>
    <scope>NUCLEOTIDE SEQUENCE</scope>
    <source>
        <strain evidence="1">Expedition CK06-06</strain>
    </source>
</reference>
<name>X1A5W9_9ZZZZ</name>
<organism evidence="1">
    <name type="scientific">marine sediment metagenome</name>
    <dbReference type="NCBI Taxonomy" id="412755"/>
    <lineage>
        <taxon>unclassified sequences</taxon>
        <taxon>metagenomes</taxon>
        <taxon>ecological metagenomes</taxon>
    </lineage>
</organism>
<evidence type="ECO:0008006" key="2">
    <source>
        <dbReference type="Google" id="ProtNLM"/>
    </source>
</evidence>
<evidence type="ECO:0000313" key="1">
    <source>
        <dbReference type="EMBL" id="GAG77525.1"/>
    </source>
</evidence>
<dbReference type="EMBL" id="BART01018744">
    <property type="protein sequence ID" value="GAG77525.1"/>
    <property type="molecule type" value="Genomic_DNA"/>
</dbReference>
<comment type="caution">
    <text evidence="1">The sequence shown here is derived from an EMBL/GenBank/DDBJ whole genome shotgun (WGS) entry which is preliminary data.</text>
</comment>
<proteinExistence type="predicted"/>
<dbReference type="Gene3D" id="3.40.50.2000">
    <property type="entry name" value="Glycogen Phosphorylase B"/>
    <property type="match status" value="1"/>
</dbReference>